<evidence type="ECO:0000313" key="2">
    <source>
        <dbReference type="EMBL" id="GGK35877.1"/>
    </source>
</evidence>
<dbReference type="AlphaFoldDB" id="A0A8J3FKZ5"/>
<keyword evidence="3" id="KW-1185">Reference proteome</keyword>
<sequence>MFNFKTQFIMNMKQNFNTIDLEYVETKKASFFIKFVALILALIFTFVPMYEFLTQFIPNELYQCGCFGCYRMFYGYFII</sequence>
<reference evidence="2" key="1">
    <citation type="journal article" date="2014" name="Int. J. Syst. Evol. Microbiol.">
        <title>Complete genome sequence of Corynebacterium casei LMG S-19264T (=DSM 44701T), isolated from a smear-ripened cheese.</title>
        <authorList>
            <consortium name="US DOE Joint Genome Institute (JGI-PGF)"/>
            <person name="Walter F."/>
            <person name="Albersmeier A."/>
            <person name="Kalinowski J."/>
            <person name="Ruckert C."/>
        </authorList>
    </citation>
    <scope>NUCLEOTIDE SEQUENCE</scope>
    <source>
        <strain evidence="2">JCM 12862</strain>
    </source>
</reference>
<name>A0A8J3FKZ5_9FLAO</name>
<protein>
    <submittedName>
        <fullName evidence="2">Uncharacterized protein</fullName>
    </submittedName>
</protein>
<organism evidence="2 3">
    <name type="scientific">Yeosuana aromativorans</name>
    <dbReference type="NCBI Taxonomy" id="288019"/>
    <lineage>
        <taxon>Bacteria</taxon>
        <taxon>Pseudomonadati</taxon>
        <taxon>Bacteroidota</taxon>
        <taxon>Flavobacteriia</taxon>
        <taxon>Flavobacteriales</taxon>
        <taxon>Flavobacteriaceae</taxon>
        <taxon>Yeosuana</taxon>
    </lineage>
</organism>
<comment type="caution">
    <text evidence="2">The sequence shown here is derived from an EMBL/GenBank/DDBJ whole genome shotgun (WGS) entry which is preliminary data.</text>
</comment>
<evidence type="ECO:0000313" key="3">
    <source>
        <dbReference type="Proteomes" id="UP000612329"/>
    </source>
</evidence>
<proteinExistence type="predicted"/>
<keyword evidence="1" id="KW-1133">Transmembrane helix</keyword>
<keyword evidence="1" id="KW-0812">Transmembrane</keyword>
<reference evidence="2" key="2">
    <citation type="submission" date="2020-09" db="EMBL/GenBank/DDBJ databases">
        <authorList>
            <person name="Sun Q."/>
            <person name="Ohkuma M."/>
        </authorList>
    </citation>
    <scope>NUCLEOTIDE SEQUENCE</scope>
    <source>
        <strain evidence="2">JCM 12862</strain>
    </source>
</reference>
<gene>
    <name evidence="2" type="ORF">GCM10007962_32790</name>
</gene>
<accession>A0A8J3FKZ5</accession>
<dbReference type="EMBL" id="BMNR01000021">
    <property type="protein sequence ID" value="GGK35877.1"/>
    <property type="molecule type" value="Genomic_DNA"/>
</dbReference>
<evidence type="ECO:0000256" key="1">
    <source>
        <dbReference type="SAM" id="Phobius"/>
    </source>
</evidence>
<keyword evidence="1" id="KW-0472">Membrane</keyword>
<feature type="transmembrane region" description="Helical" evidence="1">
    <location>
        <begin position="31"/>
        <end position="50"/>
    </location>
</feature>
<dbReference type="Proteomes" id="UP000612329">
    <property type="component" value="Unassembled WGS sequence"/>
</dbReference>